<evidence type="ECO:0000313" key="1">
    <source>
        <dbReference type="EMBL" id="KAL1835105.1"/>
    </source>
</evidence>
<accession>A0ABR3V0F9</accession>
<reference evidence="1 2" key="1">
    <citation type="journal article" date="2024" name="Commun. Biol.">
        <title>Comparative genomic analysis of thermophilic fungi reveals convergent evolutionary adaptations and gene losses.</title>
        <authorList>
            <person name="Steindorff A.S."/>
            <person name="Aguilar-Pontes M.V."/>
            <person name="Robinson A.J."/>
            <person name="Andreopoulos B."/>
            <person name="LaButti K."/>
            <person name="Kuo A."/>
            <person name="Mondo S."/>
            <person name="Riley R."/>
            <person name="Otillar R."/>
            <person name="Haridas S."/>
            <person name="Lipzen A."/>
            <person name="Grimwood J."/>
            <person name="Schmutz J."/>
            <person name="Clum A."/>
            <person name="Reid I.D."/>
            <person name="Moisan M.C."/>
            <person name="Butler G."/>
            <person name="Nguyen T.T.M."/>
            <person name="Dewar K."/>
            <person name="Conant G."/>
            <person name="Drula E."/>
            <person name="Henrissat B."/>
            <person name="Hansel C."/>
            <person name="Singer S."/>
            <person name="Hutchinson M.I."/>
            <person name="de Vries R.P."/>
            <person name="Natvig D.O."/>
            <person name="Powell A.J."/>
            <person name="Tsang A."/>
            <person name="Grigoriev I.V."/>
        </authorList>
    </citation>
    <scope>NUCLEOTIDE SEQUENCE [LARGE SCALE GENOMIC DNA]</scope>
    <source>
        <strain evidence="1 2">ATCC 24622</strain>
    </source>
</reference>
<dbReference type="Proteomes" id="UP001586593">
    <property type="component" value="Unassembled WGS sequence"/>
</dbReference>
<proteinExistence type="predicted"/>
<keyword evidence="2" id="KW-1185">Reference proteome</keyword>
<gene>
    <name evidence="1" type="ORF">VTK73DRAFT_6267</name>
</gene>
<dbReference type="EMBL" id="JAZHXJ010003520">
    <property type="protein sequence ID" value="KAL1835105.1"/>
    <property type="molecule type" value="Genomic_DNA"/>
</dbReference>
<evidence type="ECO:0000313" key="2">
    <source>
        <dbReference type="Proteomes" id="UP001586593"/>
    </source>
</evidence>
<organism evidence="1 2">
    <name type="scientific">Phialemonium thermophilum</name>
    <dbReference type="NCBI Taxonomy" id="223376"/>
    <lineage>
        <taxon>Eukaryota</taxon>
        <taxon>Fungi</taxon>
        <taxon>Dikarya</taxon>
        <taxon>Ascomycota</taxon>
        <taxon>Pezizomycotina</taxon>
        <taxon>Sordariomycetes</taxon>
        <taxon>Sordariomycetidae</taxon>
        <taxon>Cephalothecales</taxon>
        <taxon>Cephalothecaceae</taxon>
        <taxon>Phialemonium</taxon>
    </lineage>
</organism>
<comment type="caution">
    <text evidence="1">The sequence shown here is derived from an EMBL/GenBank/DDBJ whole genome shotgun (WGS) entry which is preliminary data.</text>
</comment>
<protein>
    <submittedName>
        <fullName evidence="1">Uncharacterized protein</fullName>
    </submittedName>
</protein>
<name>A0ABR3V0F9_9PEZI</name>
<sequence>MTYLGILQQFAPDRGGDSNLVFEVSANLIFERSGFFSQRGIIMGGETDPGKSLTGPPFRDEEADVVLITTSQSRMFYYGPVDDPYYLAHSAATGDEYAHDLDATVYYATHPFALMACTDRAQLCNPSNGRCSPLSGNYRIRDAVRNNTLAFNRAQMATALRLVRSSSLLLFVLF</sequence>